<gene>
    <name evidence="1" type="ORF">DHETER_LOCUS4983</name>
</gene>
<comment type="caution">
    <text evidence="1">The sequence shown here is derived from an EMBL/GenBank/DDBJ whole genome shotgun (WGS) entry which is preliminary data.</text>
</comment>
<organism evidence="1 2">
    <name type="scientific">Dentiscutata heterogama</name>
    <dbReference type="NCBI Taxonomy" id="1316150"/>
    <lineage>
        <taxon>Eukaryota</taxon>
        <taxon>Fungi</taxon>
        <taxon>Fungi incertae sedis</taxon>
        <taxon>Mucoromycota</taxon>
        <taxon>Glomeromycotina</taxon>
        <taxon>Glomeromycetes</taxon>
        <taxon>Diversisporales</taxon>
        <taxon>Gigasporaceae</taxon>
        <taxon>Dentiscutata</taxon>
    </lineage>
</organism>
<accession>A0ACA9LTA5</accession>
<reference evidence="1" key="1">
    <citation type="submission" date="2021-06" db="EMBL/GenBank/DDBJ databases">
        <authorList>
            <person name="Kallberg Y."/>
            <person name="Tangrot J."/>
            <person name="Rosling A."/>
        </authorList>
    </citation>
    <scope>NUCLEOTIDE SEQUENCE</scope>
    <source>
        <strain evidence="1">IL203A</strain>
    </source>
</reference>
<name>A0ACA9LTA5_9GLOM</name>
<keyword evidence="2" id="KW-1185">Reference proteome</keyword>
<protein>
    <submittedName>
        <fullName evidence="1">908_t:CDS:1</fullName>
    </submittedName>
</protein>
<evidence type="ECO:0000313" key="1">
    <source>
        <dbReference type="EMBL" id="CAG8545310.1"/>
    </source>
</evidence>
<evidence type="ECO:0000313" key="2">
    <source>
        <dbReference type="Proteomes" id="UP000789702"/>
    </source>
</evidence>
<dbReference type="Proteomes" id="UP000789702">
    <property type="component" value="Unassembled WGS sequence"/>
</dbReference>
<sequence length="102" mass="11889">MDVPSMWRVQIDKPEIEKMDAEYKEIISKANNSNQLMLQELIPIDDDQLEETKHRGQVIYWSANQENKRVINVGGPDLIMRLTVENKNKYAVYLVKGIDLDL</sequence>
<dbReference type="EMBL" id="CAJVPU010005251">
    <property type="protein sequence ID" value="CAG8545310.1"/>
    <property type="molecule type" value="Genomic_DNA"/>
</dbReference>
<proteinExistence type="predicted"/>